<evidence type="ECO:0000313" key="3">
    <source>
        <dbReference type="Proteomes" id="UP000619355"/>
    </source>
</evidence>
<dbReference type="Proteomes" id="UP000619355">
    <property type="component" value="Unassembled WGS sequence"/>
</dbReference>
<sequence>MTEQQPEPDRTPQPNPIIAEPATPTACQRDYADAADVRERLGWKDGR</sequence>
<comment type="caution">
    <text evidence="2">The sequence shown here is derived from an EMBL/GenBank/DDBJ whole genome shotgun (WGS) entry which is preliminary data.</text>
</comment>
<reference evidence="3" key="1">
    <citation type="journal article" date="2019" name="Int. J. Syst. Evol. Microbiol.">
        <title>The Global Catalogue of Microorganisms (GCM) 10K type strain sequencing project: providing services to taxonomists for standard genome sequencing and annotation.</title>
        <authorList>
            <consortium name="The Broad Institute Genomics Platform"/>
            <consortium name="The Broad Institute Genome Sequencing Center for Infectious Disease"/>
            <person name="Wu L."/>
            <person name="Ma J."/>
        </authorList>
    </citation>
    <scope>NUCLEOTIDE SEQUENCE [LARGE SCALE GENOMIC DNA]</scope>
    <source>
        <strain evidence="3">JCM 4253</strain>
    </source>
</reference>
<keyword evidence="3" id="KW-1185">Reference proteome</keyword>
<gene>
    <name evidence="2" type="ORF">GCM10018980_51590</name>
</gene>
<name>A0A919KE36_9ACTN</name>
<feature type="region of interest" description="Disordered" evidence="1">
    <location>
        <begin position="1"/>
        <end position="28"/>
    </location>
</feature>
<organism evidence="2 3">
    <name type="scientific">Streptomyces capoamus</name>
    <dbReference type="NCBI Taxonomy" id="68183"/>
    <lineage>
        <taxon>Bacteria</taxon>
        <taxon>Bacillati</taxon>
        <taxon>Actinomycetota</taxon>
        <taxon>Actinomycetes</taxon>
        <taxon>Kitasatosporales</taxon>
        <taxon>Streptomycetaceae</taxon>
        <taxon>Streptomyces</taxon>
    </lineage>
</organism>
<proteinExistence type="predicted"/>
<protein>
    <submittedName>
        <fullName evidence="2">Uncharacterized protein</fullName>
    </submittedName>
</protein>
<dbReference type="RefSeq" id="WP_189984592.1">
    <property type="nucleotide sequence ID" value="NZ_BNBF01000017.1"/>
</dbReference>
<dbReference type="EMBL" id="BNBF01000017">
    <property type="protein sequence ID" value="GHG62007.1"/>
    <property type="molecule type" value="Genomic_DNA"/>
</dbReference>
<accession>A0A919KE36</accession>
<evidence type="ECO:0000313" key="2">
    <source>
        <dbReference type="EMBL" id="GHG62007.1"/>
    </source>
</evidence>
<evidence type="ECO:0000256" key="1">
    <source>
        <dbReference type="SAM" id="MobiDB-lite"/>
    </source>
</evidence>
<dbReference type="AlphaFoldDB" id="A0A919KE36"/>